<protein>
    <submittedName>
        <fullName evidence="2">Uncharacterized protein</fullName>
    </submittedName>
</protein>
<keyword evidence="3" id="KW-1185">Reference proteome</keyword>
<dbReference type="Proteomes" id="UP001558652">
    <property type="component" value="Unassembled WGS sequence"/>
</dbReference>
<feature type="region of interest" description="Disordered" evidence="1">
    <location>
        <begin position="286"/>
        <end position="311"/>
    </location>
</feature>
<evidence type="ECO:0000313" key="2">
    <source>
        <dbReference type="EMBL" id="KAL1116254.1"/>
    </source>
</evidence>
<reference evidence="2 3" key="1">
    <citation type="submission" date="2024-07" db="EMBL/GenBank/DDBJ databases">
        <title>Chromosome-level genome assembly of the water stick insect Ranatra chinensis (Heteroptera: Nepidae).</title>
        <authorList>
            <person name="Liu X."/>
        </authorList>
    </citation>
    <scope>NUCLEOTIDE SEQUENCE [LARGE SCALE GENOMIC DNA]</scope>
    <source>
        <strain evidence="2">Cailab_2021Rc</strain>
        <tissue evidence="2">Muscle</tissue>
    </source>
</reference>
<proteinExistence type="predicted"/>
<gene>
    <name evidence="2" type="ORF">AAG570_005749</name>
</gene>
<dbReference type="AlphaFoldDB" id="A0ABD0YGQ2"/>
<dbReference type="EMBL" id="JBFDAA010000018">
    <property type="protein sequence ID" value="KAL1116254.1"/>
    <property type="molecule type" value="Genomic_DNA"/>
</dbReference>
<sequence length="336" mass="36784">MNTVKTIRHELETCNGDYEDVARSELPADDLIAFVQQNSSKICRNVLKNPGIGIRASSREMNVAASTMKLALNEDLRHYSCKRRKGQLLTEKAREKRLISAKKLLREPQTTSHLSAALLQSRPEATVSPGCVVGLRTGEGLAYLELSRFLVPVRCVSASRYGAGELERSWLPHELIKQLAVNMVMLMPVFDGHTGDLEGWLTAAMQAGAPLASYCLEELLYMCKASKILAQGSRSARVSSGVIASASPGPEWNDYQHPRLGSGVACPCRRSKPDARVTFVESCPENEASIRSGTSPRPGHPRPETGTSMVIPLGSWWTPALSLDDARSDRKPCDQI</sequence>
<evidence type="ECO:0000256" key="1">
    <source>
        <dbReference type="SAM" id="MobiDB-lite"/>
    </source>
</evidence>
<comment type="caution">
    <text evidence="2">The sequence shown here is derived from an EMBL/GenBank/DDBJ whole genome shotgun (WGS) entry which is preliminary data.</text>
</comment>
<name>A0ABD0YGQ2_9HEMI</name>
<evidence type="ECO:0000313" key="3">
    <source>
        <dbReference type="Proteomes" id="UP001558652"/>
    </source>
</evidence>
<organism evidence="2 3">
    <name type="scientific">Ranatra chinensis</name>
    <dbReference type="NCBI Taxonomy" id="642074"/>
    <lineage>
        <taxon>Eukaryota</taxon>
        <taxon>Metazoa</taxon>
        <taxon>Ecdysozoa</taxon>
        <taxon>Arthropoda</taxon>
        <taxon>Hexapoda</taxon>
        <taxon>Insecta</taxon>
        <taxon>Pterygota</taxon>
        <taxon>Neoptera</taxon>
        <taxon>Paraneoptera</taxon>
        <taxon>Hemiptera</taxon>
        <taxon>Heteroptera</taxon>
        <taxon>Panheteroptera</taxon>
        <taxon>Nepomorpha</taxon>
        <taxon>Nepidae</taxon>
        <taxon>Ranatrinae</taxon>
        <taxon>Ranatra</taxon>
    </lineage>
</organism>
<accession>A0ABD0YGQ2</accession>